<gene>
    <name evidence="1" type="ORF">A3D78_00030</name>
</gene>
<evidence type="ECO:0008006" key="3">
    <source>
        <dbReference type="Google" id="ProtNLM"/>
    </source>
</evidence>
<dbReference type="Proteomes" id="UP000176253">
    <property type="component" value="Unassembled WGS sequence"/>
</dbReference>
<protein>
    <recommendedName>
        <fullName evidence="3">PIN domain-containing protein</fullName>
    </recommendedName>
</protein>
<dbReference type="Gene3D" id="3.40.50.1010">
    <property type="entry name" value="5'-nuclease"/>
    <property type="match status" value="1"/>
</dbReference>
<dbReference type="EMBL" id="MFJM01000013">
    <property type="protein sequence ID" value="OGG18891.1"/>
    <property type="molecule type" value="Genomic_DNA"/>
</dbReference>
<dbReference type="STRING" id="1798383.A3D78_00030"/>
<sequence length="96" mass="11213">MDYNIVYQRIISCKIFIFIDITAKIKEVRNITIIENEDLDKALKYYRDYKIKFTDFLIVSQIPEGLTLVSFDQDSKKIKEVNCKSPAEILISINSS</sequence>
<dbReference type="AlphaFoldDB" id="A0A1F6A2J3"/>
<name>A0A1F6A2J3_9BACT</name>
<evidence type="ECO:0000313" key="2">
    <source>
        <dbReference type="Proteomes" id="UP000176253"/>
    </source>
</evidence>
<evidence type="ECO:0000313" key="1">
    <source>
        <dbReference type="EMBL" id="OGG18891.1"/>
    </source>
</evidence>
<comment type="caution">
    <text evidence="1">The sequence shown here is derived from an EMBL/GenBank/DDBJ whole genome shotgun (WGS) entry which is preliminary data.</text>
</comment>
<reference evidence="1 2" key="1">
    <citation type="journal article" date="2016" name="Nat. Commun.">
        <title>Thousands of microbial genomes shed light on interconnected biogeochemical processes in an aquifer system.</title>
        <authorList>
            <person name="Anantharaman K."/>
            <person name="Brown C.T."/>
            <person name="Hug L.A."/>
            <person name="Sharon I."/>
            <person name="Castelle C.J."/>
            <person name="Probst A.J."/>
            <person name="Thomas B.C."/>
            <person name="Singh A."/>
            <person name="Wilkins M.J."/>
            <person name="Karaoz U."/>
            <person name="Brodie E.L."/>
            <person name="Williams K.H."/>
            <person name="Hubbard S.S."/>
            <person name="Banfield J.F."/>
        </authorList>
    </citation>
    <scope>NUCLEOTIDE SEQUENCE [LARGE SCALE GENOMIC DNA]</scope>
</reference>
<proteinExistence type="predicted"/>
<organism evidence="1 2">
    <name type="scientific">Candidatus Gottesmanbacteria bacterium RIFCSPHIGHO2_02_FULL_39_14</name>
    <dbReference type="NCBI Taxonomy" id="1798383"/>
    <lineage>
        <taxon>Bacteria</taxon>
        <taxon>Candidatus Gottesmaniibacteriota</taxon>
    </lineage>
</organism>
<accession>A0A1F6A2J3</accession>